<dbReference type="Proteomes" id="UP000054771">
    <property type="component" value="Unassembled WGS sequence"/>
</dbReference>
<keyword evidence="1" id="KW-0472">Membrane</keyword>
<feature type="domain" description="JmjC" evidence="2">
    <location>
        <begin position="266"/>
        <end position="448"/>
    </location>
</feature>
<evidence type="ECO:0000313" key="3">
    <source>
        <dbReference type="EMBL" id="CEL11986.1"/>
    </source>
</evidence>
<dbReference type="Gene3D" id="2.60.120.650">
    <property type="entry name" value="Cupin"/>
    <property type="match status" value="1"/>
</dbReference>
<gene>
    <name evidence="3" type="ORF">ASPCAL15080</name>
</gene>
<dbReference type="SUPFAM" id="SSF51197">
    <property type="entry name" value="Clavaminate synthase-like"/>
    <property type="match status" value="1"/>
</dbReference>
<dbReference type="InterPro" id="IPR003347">
    <property type="entry name" value="JmjC_dom"/>
</dbReference>
<dbReference type="PROSITE" id="PS51184">
    <property type="entry name" value="JMJC"/>
    <property type="match status" value="1"/>
</dbReference>
<feature type="transmembrane region" description="Helical" evidence="1">
    <location>
        <begin position="72"/>
        <end position="90"/>
    </location>
</feature>
<organism evidence="3 4">
    <name type="scientific">Aspergillus calidoustus</name>
    <dbReference type="NCBI Taxonomy" id="454130"/>
    <lineage>
        <taxon>Eukaryota</taxon>
        <taxon>Fungi</taxon>
        <taxon>Dikarya</taxon>
        <taxon>Ascomycota</taxon>
        <taxon>Pezizomycotina</taxon>
        <taxon>Eurotiomycetes</taxon>
        <taxon>Eurotiomycetidae</taxon>
        <taxon>Eurotiales</taxon>
        <taxon>Aspergillaceae</taxon>
        <taxon>Aspergillus</taxon>
        <taxon>Aspergillus subgen. Nidulantes</taxon>
    </lineage>
</organism>
<reference evidence="4" key="1">
    <citation type="journal article" date="2016" name="Genome Announc.">
        <title>Draft genome sequences of fungus Aspergillus calidoustus.</title>
        <authorList>
            <person name="Horn F."/>
            <person name="Linde J."/>
            <person name="Mattern D.J."/>
            <person name="Walther G."/>
            <person name="Guthke R."/>
            <person name="Scherlach K."/>
            <person name="Martin K."/>
            <person name="Brakhage A.A."/>
            <person name="Petzke L."/>
            <person name="Valiante V."/>
        </authorList>
    </citation>
    <scope>NUCLEOTIDE SEQUENCE [LARGE SCALE GENOMIC DNA]</scope>
    <source>
        <strain evidence="4">SF006504</strain>
    </source>
</reference>
<evidence type="ECO:0000256" key="1">
    <source>
        <dbReference type="SAM" id="Phobius"/>
    </source>
</evidence>
<accession>A0A0U5GHQ3</accession>
<dbReference type="STRING" id="454130.A0A0U5GHQ3"/>
<keyword evidence="1" id="KW-0812">Transmembrane</keyword>
<keyword evidence="1" id="KW-1133">Transmembrane helix</keyword>
<proteinExistence type="predicted"/>
<sequence>MPNKNRMNNRLTSLDVCDVLGRQRTSFGEDLPLGLEHDPFIRQTYYFTYNKSGKTEGIRVNRRLQQFRQISSYIWILVATSLTFTHLAHLQEFDECIKIIEAWVDKYPIPEHLGIGACMLLQVLDAQGDSILTDGRKIGKKISQRKIPLRNRFPFHRKCNNILSRTTIPINTSRNRHIEARWKFLHSIDSMCKYDQTSITQVTSDGQLDDLLKRPFEKPIFWQNYTQHYPLHGVPNSIPDLLAELRQLDIKSLEAHDYAKDKNHAVYLDDIAEHFRKPPMFSSPLNFLDIRNQIFSRVPVHVNKVDLLRLALRRQAGSAGKSESLRVLLDYADHEFFLLSSGNSVSTLHVDTAGQLTYIIGISGRKTWYLPREFTPKTYEILATFGSSTPETYSDGWVKIDIMPGDLLIMPPGCPHAVFTAEHSLTFGGNFYTLPHLGSSLRVLALQAKFNYVFSNESITEQHYLNFLVMLETCKETMDSRQMASVASSGIGWGITDQRKRQEDVSKISCDGQNLPELQQTLRLLIWDIQTKGFERLD</sequence>
<name>A0A0U5GHQ3_ASPCI</name>
<keyword evidence="4" id="KW-1185">Reference proteome</keyword>
<dbReference type="AlphaFoldDB" id="A0A0U5GHQ3"/>
<dbReference type="OrthoDB" id="4494329at2759"/>
<protein>
    <recommendedName>
        <fullName evidence="2">JmjC domain-containing protein</fullName>
    </recommendedName>
</protein>
<dbReference type="EMBL" id="CDMC01000039">
    <property type="protein sequence ID" value="CEL11986.1"/>
    <property type="molecule type" value="Genomic_DNA"/>
</dbReference>
<evidence type="ECO:0000259" key="2">
    <source>
        <dbReference type="PROSITE" id="PS51184"/>
    </source>
</evidence>
<evidence type="ECO:0000313" key="4">
    <source>
        <dbReference type="Proteomes" id="UP000054771"/>
    </source>
</evidence>
<dbReference type="Pfam" id="PF08007">
    <property type="entry name" value="JmjC_2"/>
    <property type="match status" value="1"/>
</dbReference>
<dbReference type="SMART" id="SM00558">
    <property type="entry name" value="JmjC"/>
    <property type="match status" value="1"/>
</dbReference>